<feature type="transmembrane region" description="Helical" evidence="1">
    <location>
        <begin position="140"/>
        <end position="162"/>
    </location>
</feature>
<name>A0AA86NCI7_9EUKA</name>
<dbReference type="EMBL" id="CAXDID020000053">
    <property type="protein sequence ID" value="CAL6006135.1"/>
    <property type="molecule type" value="Genomic_DNA"/>
</dbReference>
<keyword evidence="1" id="KW-0812">Transmembrane</keyword>
<dbReference type="AlphaFoldDB" id="A0AA86NCI7"/>
<keyword evidence="5" id="KW-1185">Reference proteome</keyword>
<feature type="chain" id="PRO_5041695773" evidence="2">
    <location>
        <begin position="19"/>
        <end position="178"/>
    </location>
</feature>
<comment type="caution">
    <text evidence="3">The sequence shown here is derived from an EMBL/GenBank/DDBJ whole genome shotgun (WGS) entry which is preliminary data.</text>
</comment>
<sequence>MILLFNWVLSGVCDGVNCSGFGCKVVIVNQVEQAVCDCDQSRFSADCSMCRNFRFSVSSKCSECIESYLDVNKACAACVNGPNLDLQQECKQCIDSKYDIKQNCNACKRKHMDFASQCTKCEGDYKLMVNECITNTLKQFTIYFGLIFAHLLIGTILILAFLQNKKKKAQKAEPLISE</sequence>
<proteinExistence type="predicted"/>
<evidence type="ECO:0000313" key="3">
    <source>
        <dbReference type="EMBL" id="CAI9916636.1"/>
    </source>
</evidence>
<protein>
    <submittedName>
        <fullName evidence="4">Hypothetical_protein</fullName>
    </submittedName>
</protein>
<evidence type="ECO:0000256" key="1">
    <source>
        <dbReference type="SAM" id="Phobius"/>
    </source>
</evidence>
<keyword evidence="1" id="KW-1133">Transmembrane helix</keyword>
<evidence type="ECO:0000313" key="5">
    <source>
        <dbReference type="Proteomes" id="UP001642409"/>
    </source>
</evidence>
<organism evidence="3">
    <name type="scientific">Hexamita inflata</name>
    <dbReference type="NCBI Taxonomy" id="28002"/>
    <lineage>
        <taxon>Eukaryota</taxon>
        <taxon>Metamonada</taxon>
        <taxon>Diplomonadida</taxon>
        <taxon>Hexamitidae</taxon>
        <taxon>Hexamitinae</taxon>
        <taxon>Hexamita</taxon>
    </lineage>
</organism>
<keyword evidence="1" id="KW-0472">Membrane</keyword>
<gene>
    <name evidence="4" type="ORF">HINF_LOCUS20011</name>
    <name evidence="3" type="ORF">HINF_LOCUS4281</name>
</gene>
<dbReference type="Proteomes" id="UP001642409">
    <property type="component" value="Unassembled WGS sequence"/>
</dbReference>
<feature type="signal peptide" evidence="2">
    <location>
        <begin position="1"/>
        <end position="18"/>
    </location>
</feature>
<evidence type="ECO:0000256" key="2">
    <source>
        <dbReference type="SAM" id="SignalP"/>
    </source>
</evidence>
<reference evidence="4 5" key="2">
    <citation type="submission" date="2024-07" db="EMBL/GenBank/DDBJ databases">
        <authorList>
            <person name="Akdeniz Z."/>
        </authorList>
    </citation>
    <scope>NUCLEOTIDE SEQUENCE [LARGE SCALE GENOMIC DNA]</scope>
</reference>
<evidence type="ECO:0000313" key="4">
    <source>
        <dbReference type="EMBL" id="CAL6006135.1"/>
    </source>
</evidence>
<dbReference type="EMBL" id="CATOUU010000108">
    <property type="protein sequence ID" value="CAI9916636.1"/>
    <property type="molecule type" value="Genomic_DNA"/>
</dbReference>
<keyword evidence="2" id="KW-0732">Signal</keyword>
<accession>A0AA86NCI7</accession>
<reference evidence="3" key="1">
    <citation type="submission" date="2023-06" db="EMBL/GenBank/DDBJ databases">
        <authorList>
            <person name="Kurt Z."/>
        </authorList>
    </citation>
    <scope>NUCLEOTIDE SEQUENCE</scope>
</reference>